<evidence type="ECO:0008006" key="5">
    <source>
        <dbReference type="Google" id="ProtNLM"/>
    </source>
</evidence>
<feature type="chain" id="PRO_5034270622" description="Ig-like domain-containing protein" evidence="2">
    <location>
        <begin position="19"/>
        <end position="289"/>
    </location>
</feature>
<protein>
    <recommendedName>
        <fullName evidence="5">Ig-like domain-containing protein</fullName>
    </recommendedName>
</protein>
<evidence type="ECO:0000256" key="1">
    <source>
        <dbReference type="SAM" id="MobiDB-lite"/>
    </source>
</evidence>
<reference evidence="3 4" key="1">
    <citation type="submission" date="2020-05" db="EMBL/GenBank/DDBJ databases">
        <title>Identification and distribution of gene clusters putatively required for synthesis of sphingolipid metabolism inhibitors in phylogenetically diverse species of the filamentous fungus Fusarium.</title>
        <authorList>
            <person name="Kim H.-S."/>
            <person name="Busman M."/>
            <person name="Brown D.W."/>
            <person name="Divon H."/>
            <person name="Uhlig S."/>
            <person name="Proctor R.H."/>
        </authorList>
    </citation>
    <scope>NUCLEOTIDE SEQUENCE [LARGE SCALE GENOMIC DNA]</scope>
    <source>
        <strain evidence="3 4">NRRL 36939</strain>
    </source>
</reference>
<sequence>MRFATFLSLGLGANIAIASVCKPRSRTSSDSSSESTELASGTSTESVAVSTISIDIVTTTTASVELSISATSTDDDKTSTEATETATTEILTTTAETTATAEITTSAEATTTYETTTTEDTFVPIPTFNIKALGSDVDGQLLRGDPVQYNNIGWYTPSPPVLTLSIDTSTNYVREINTGKYLCVSFGGHGFPNSNTLCNPDSHSSGEVPLTCEQTRDRKLKCSAPAGQCDYDEISDTSYCYTVPGTWDKFNVITGRIINTPALVMVSSSDPSTPSDMKAVELQLVPYAD</sequence>
<proteinExistence type="predicted"/>
<name>A0A8H5NQJ1_9HYPO</name>
<evidence type="ECO:0000313" key="4">
    <source>
        <dbReference type="Proteomes" id="UP000546213"/>
    </source>
</evidence>
<evidence type="ECO:0000256" key="2">
    <source>
        <dbReference type="SAM" id="SignalP"/>
    </source>
</evidence>
<organism evidence="3 4">
    <name type="scientific">Fusarium pseudocircinatum</name>
    <dbReference type="NCBI Taxonomy" id="56676"/>
    <lineage>
        <taxon>Eukaryota</taxon>
        <taxon>Fungi</taxon>
        <taxon>Dikarya</taxon>
        <taxon>Ascomycota</taxon>
        <taxon>Pezizomycotina</taxon>
        <taxon>Sordariomycetes</taxon>
        <taxon>Hypocreomycetidae</taxon>
        <taxon>Hypocreales</taxon>
        <taxon>Nectriaceae</taxon>
        <taxon>Fusarium</taxon>
        <taxon>Fusarium fujikuroi species complex</taxon>
    </lineage>
</organism>
<dbReference type="Proteomes" id="UP000546213">
    <property type="component" value="Unassembled WGS sequence"/>
</dbReference>
<comment type="caution">
    <text evidence="3">The sequence shown here is derived from an EMBL/GenBank/DDBJ whole genome shotgun (WGS) entry which is preliminary data.</text>
</comment>
<feature type="compositionally biased region" description="Low complexity" evidence="1">
    <location>
        <begin position="26"/>
        <end position="44"/>
    </location>
</feature>
<keyword evidence="2" id="KW-0732">Signal</keyword>
<feature type="signal peptide" evidence="2">
    <location>
        <begin position="1"/>
        <end position="18"/>
    </location>
</feature>
<dbReference type="OrthoDB" id="5100830at2759"/>
<keyword evidence="4" id="KW-1185">Reference proteome</keyword>
<gene>
    <name evidence="3" type="ORF">FPCIR_13173</name>
</gene>
<dbReference type="AlphaFoldDB" id="A0A8H5NQJ1"/>
<dbReference type="EMBL" id="JAAOAS010000471">
    <property type="protein sequence ID" value="KAF5575376.1"/>
    <property type="molecule type" value="Genomic_DNA"/>
</dbReference>
<evidence type="ECO:0000313" key="3">
    <source>
        <dbReference type="EMBL" id="KAF5575376.1"/>
    </source>
</evidence>
<accession>A0A8H5NQJ1</accession>
<feature type="region of interest" description="Disordered" evidence="1">
    <location>
        <begin position="23"/>
        <end position="44"/>
    </location>
</feature>